<proteinExistence type="predicted"/>
<dbReference type="EMBL" id="JACJVR010000019">
    <property type="protein sequence ID" value="MBB6691011.1"/>
    <property type="molecule type" value="Genomic_DNA"/>
</dbReference>
<dbReference type="InterPro" id="IPR001155">
    <property type="entry name" value="OxRdtase_FMN_N"/>
</dbReference>
<dbReference type="Proteomes" id="UP000553776">
    <property type="component" value="Unassembled WGS sequence"/>
</dbReference>
<dbReference type="PANTHER" id="PTHR43303">
    <property type="entry name" value="NADPH DEHYDROGENASE C23G7.10C-RELATED"/>
    <property type="match status" value="1"/>
</dbReference>
<evidence type="ECO:0000259" key="6">
    <source>
        <dbReference type="Pfam" id="PF00724"/>
    </source>
</evidence>
<keyword evidence="4" id="KW-0521">NADP</keyword>
<evidence type="ECO:0000256" key="1">
    <source>
        <dbReference type="ARBA" id="ARBA00001917"/>
    </source>
</evidence>
<dbReference type="RefSeq" id="WP_185134995.1">
    <property type="nucleotide sequence ID" value="NZ_JACJVR010000019.1"/>
</dbReference>
<protein>
    <submittedName>
        <fullName evidence="7">NADH:flavin oxidoreductase</fullName>
    </submittedName>
</protein>
<dbReference type="GO" id="GO:0010181">
    <property type="term" value="F:FMN binding"/>
    <property type="evidence" value="ECO:0007669"/>
    <property type="project" value="InterPro"/>
</dbReference>
<dbReference type="InterPro" id="IPR013785">
    <property type="entry name" value="Aldolase_TIM"/>
</dbReference>
<evidence type="ECO:0000256" key="2">
    <source>
        <dbReference type="ARBA" id="ARBA00022630"/>
    </source>
</evidence>
<dbReference type="GO" id="GO:0003959">
    <property type="term" value="F:NADPH dehydrogenase activity"/>
    <property type="evidence" value="ECO:0007669"/>
    <property type="project" value="InterPro"/>
</dbReference>
<dbReference type="PANTHER" id="PTHR43303:SF4">
    <property type="entry name" value="NADPH DEHYDROGENASE C23G7.10C-RELATED"/>
    <property type="match status" value="1"/>
</dbReference>
<comment type="cofactor">
    <cofactor evidence="1">
        <name>FMN</name>
        <dbReference type="ChEBI" id="CHEBI:58210"/>
    </cofactor>
</comment>
<evidence type="ECO:0000313" key="7">
    <source>
        <dbReference type="EMBL" id="MBB6691011.1"/>
    </source>
</evidence>
<feature type="domain" description="NADH:flavin oxidoreductase/NADH oxidase N-terminal" evidence="6">
    <location>
        <begin position="8"/>
        <end position="321"/>
    </location>
</feature>
<dbReference type="AlphaFoldDB" id="A0A841TYL6"/>
<keyword evidence="2" id="KW-0285">Flavoprotein</keyword>
<dbReference type="GO" id="GO:0050661">
    <property type="term" value="F:NADP binding"/>
    <property type="evidence" value="ECO:0007669"/>
    <property type="project" value="InterPro"/>
</dbReference>
<gene>
    <name evidence="7" type="ORF">H7B90_06295</name>
</gene>
<evidence type="ECO:0000313" key="8">
    <source>
        <dbReference type="Proteomes" id="UP000553776"/>
    </source>
</evidence>
<reference evidence="7 8" key="1">
    <citation type="submission" date="2020-08" db="EMBL/GenBank/DDBJ databases">
        <title>Cohnella phylogeny.</title>
        <authorList>
            <person name="Dunlap C."/>
        </authorList>
    </citation>
    <scope>NUCLEOTIDE SEQUENCE [LARGE SCALE GENOMIC DNA]</scope>
    <source>
        <strain evidence="7 8">DSM 25239</strain>
    </source>
</reference>
<evidence type="ECO:0000256" key="4">
    <source>
        <dbReference type="ARBA" id="ARBA00022857"/>
    </source>
</evidence>
<keyword evidence="3" id="KW-0288">FMN</keyword>
<evidence type="ECO:0000256" key="3">
    <source>
        <dbReference type="ARBA" id="ARBA00022643"/>
    </source>
</evidence>
<dbReference type="InterPro" id="IPR044152">
    <property type="entry name" value="YqjM-like"/>
</dbReference>
<keyword evidence="8" id="KW-1185">Reference proteome</keyword>
<name>A0A841TYL6_9BACL</name>
<accession>A0A841TYL6</accession>
<sequence length="334" mass="36372">MTTLNDSIRIGGLTLRNRLIMAPMQQYKGTPEGYATDHHVEFYSRRAKHVSLVIVESTAVSPDGRLFPNDIGIFSDAHVEPLRRITDAVHAEGTPAFIQLSHGGRKSSPEVTKRLVAPSAIAYDETYGTPEELSVADIAAIVEQYRLAAKRSVQAGFDGIEIHAAHGFLMNQFMSPLSNKRTDGYGGTPENRARLLRESLAAIRSEVGKEYPVIVRVSATDYHEGGLTPEDWARMLKPLESDLDAIDVSTGGLLPVQPADVYDAYQVPHAAAIKPHFRIPVIAVGLIRTRSLANRILEDRLADAVAIARPLIDDPDYGERMLAAAGEPVGSGHP</sequence>
<dbReference type="SUPFAM" id="SSF51395">
    <property type="entry name" value="FMN-linked oxidoreductases"/>
    <property type="match status" value="1"/>
</dbReference>
<organism evidence="7 8">
    <name type="scientific">Cohnella xylanilytica</name>
    <dbReference type="NCBI Taxonomy" id="557555"/>
    <lineage>
        <taxon>Bacteria</taxon>
        <taxon>Bacillati</taxon>
        <taxon>Bacillota</taxon>
        <taxon>Bacilli</taxon>
        <taxon>Bacillales</taxon>
        <taxon>Paenibacillaceae</taxon>
        <taxon>Cohnella</taxon>
    </lineage>
</organism>
<dbReference type="Gene3D" id="3.20.20.70">
    <property type="entry name" value="Aldolase class I"/>
    <property type="match status" value="1"/>
</dbReference>
<evidence type="ECO:0000256" key="5">
    <source>
        <dbReference type="ARBA" id="ARBA00023002"/>
    </source>
</evidence>
<keyword evidence="5" id="KW-0560">Oxidoreductase</keyword>
<comment type="caution">
    <text evidence="7">The sequence shown here is derived from an EMBL/GenBank/DDBJ whole genome shotgun (WGS) entry which is preliminary data.</text>
</comment>
<dbReference type="Pfam" id="PF00724">
    <property type="entry name" value="Oxidored_FMN"/>
    <property type="match status" value="1"/>
</dbReference>